<accession>A0ABW7SMD9</accession>
<organism evidence="1 2">
    <name type="scientific">Micromonospora rubida</name>
    <dbReference type="NCBI Taxonomy" id="2697657"/>
    <lineage>
        <taxon>Bacteria</taxon>
        <taxon>Bacillati</taxon>
        <taxon>Actinomycetota</taxon>
        <taxon>Actinomycetes</taxon>
        <taxon>Micromonosporales</taxon>
        <taxon>Micromonosporaceae</taxon>
        <taxon>Micromonospora</taxon>
    </lineage>
</organism>
<protein>
    <submittedName>
        <fullName evidence="1">Uncharacterized protein</fullName>
    </submittedName>
</protein>
<evidence type="ECO:0000313" key="2">
    <source>
        <dbReference type="Proteomes" id="UP001611075"/>
    </source>
</evidence>
<dbReference type="RefSeq" id="WP_396681584.1">
    <property type="nucleotide sequence ID" value="NZ_JBIRPU010000014.1"/>
</dbReference>
<sequence>MGAPPAHPAARVVVIVQVGQSVAGVRGLGRLAEAVGADPLWAALFRTGGGGRVPRVRAAGRGGVSVGVRGVGCWPVRP</sequence>
<gene>
    <name evidence="1" type="ORF">ACH4OY_19595</name>
</gene>
<reference evidence="1 2" key="1">
    <citation type="submission" date="2024-10" db="EMBL/GenBank/DDBJ databases">
        <title>The Natural Products Discovery Center: Release of the First 8490 Sequenced Strains for Exploring Actinobacteria Biosynthetic Diversity.</title>
        <authorList>
            <person name="Kalkreuter E."/>
            <person name="Kautsar S.A."/>
            <person name="Yang D."/>
            <person name="Bader C.D."/>
            <person name="Teijaro C.N."/>
            <person name="Fluegel L."/>
            <person name="Davis C.M."/>
            <person name="Simpson J.R."/>
            <person name="Lauterbach L."/>
            <person name="Steele A.D."/>
            <person name="Gui C."/>
            <person name="Meng S."/>
            <person name="Li G."/>
            <person name="Viehrig K."/>
            <person name="Ye F."/>
            <person name="Su P."/>
            <person name="Kiefer A.F."/>
            <person name="Nichols A."/>
            <person name="Cepeda A.J."/>
            <person name="Yan W."/>
            <person name="Fan B."/>
            <person name="Jiang Y."/>
            <person name="Adhikari A."/>
            <person name="Zheng C.-J."/>
            <person name="Schuster L."/>
            <person name="Cowan T.M."/>
            <person name="Smanski M.J."/>
            <person name="Chevrette M.G."/>
            <person name="De Carvalho L.P.S."/>
            <person name="Shen B."/>
        </authorList>
    </citation>
    <scope>NUCLEOTIDE SEQUENCE [LARGE SCALE GENOMIC DNA]</scope>
    <source>
        <strain evidence="1 2">NPDC021253</strain>
    </source>
</reference>
<comment type="caution">
    <text evidence="1">The sequence shown here is derived from an EMBL/GenBank/DDBJ whole genome shotgun (WGS) entry which is preliminary data.</text>
</comment>
<dbReference type="Proteomes" id="UP001611075">
    <property type="component" value="Unassembled WGS sequence"/>
</dbReference>
<proteinExistence type="predicted"/>
<name>A0ABW7SMD9_9ACTN</name>
<evidence type="ECO:0000313" key="1">
    <source>
        <dbReference type="EMBL" id="MFI0794868.1"/>
    </source>
</evidence>
<dbReference type="EMBL" id="JBIRPU010000014">
    <property type="protein sequence ID" value="MFI0794868.1"/>
    <property type="molecule type" value="Genomic_DNA"/>
</dbReference>
<keyword evidence="2" id="KW-1185">Reference proteome</keyword>